<sequence>MDLSDTSLSKVRDESPDIFHYYSSWGKFLIMNPSIPSIPNAPKQCDEKSEEFSVEQLNDLFQQDMTRAKGSKRKARI</sequence>
<proteinExistence type="predicted"/>
<gene>
    <name evidence="1" type="ORF">V6N11_054228</name>
</gene>
<name>A0ABR2S3V1_9ROSI</name>
<dbReference type="EMBL" id="JBBPBN010000017">
    <property type="protein sequence ID" value="KAK9019718.1"/>
    <property type="molecule type" value="Genomic_DNA"/>
</dbReference>
<protein>
    <submittedName>
        <fullName evidence="1">Uncharacterized protein</fullName>
    </submittedName>
</protein>
<evidence type="ECO:0000313" key="2">
    <source>
        <dbReference type="Proteomes" id="UP001396334"/>
    </source>
</evidence>
<keyword evidence="2" id="KW-1185">Reference proteome</keyword>
<dbReference type="Proteomes" id="UP001396334">
    <property type="component" value="Unassembled WGS sequence"/>
</dbReference>
<evidence type="ECO:0000313" key="1">
    <source>
        <dbReference type="EMBL" id="KAK9019718.1"/>
    </source>
</evidence>
<reference evidence="1 2" key="1">
    <citation type="journal article" date="2024" name="G3 (Bethesda)">
        <title>Genome assembly of Hibiscus sabdariffa L. provides insights into metabolisms of medicinal natural products.</title>
        <authorList>
            <person name="Kim T."/>
        </authorList>
    </citation>
    <scope>NUCLEOTIDE SEQUENCE [LARGE SCALE GENOMIC DNA]</scope>
    <source>
        <strain evidence="1">TK-2024</strain>
        <tissue evidence="1">Old leaves</tissue>
    </source>
</reference>
<accession>A0ABR2S3V1</accession>
<organism evidence="1 2">
    <name type="scientific">Hibiscus sabdariffa</name>
    <name type="common">roselle</name>
    <dbReference type="NCBI Taxonomy" id="183260"/>
    <lineage>
        <taxon>Eukaryota</taxon>
        <taxon>Viridiplantae</taxon>
        <taxon>Streptophyta</taxon>
        <taxon>Embryophyta</taxon>
        <taxon>Tracheophyta</taxon>
        <taxon>Spermatophyta</taxon>
        <taxon>Magnoliopsida</taxon>
        <taxon>eudicotyledons</taxon>
        <taxon>Gunneridae</taxon>
        <taxon>Pentapetalae</taxon>
        <taxon>rosids</taxon>
        <taxon>malvids</taxon>
        <taxon>Malvales</taxon>
        <taxon>Malvaceae</taxon>
        <taxon>Malvoideae</taxon>
        <taxon>Hibiscus</taxon>
    </lineage>
</organism>
<comment type="caution">
    <text evidence="1">The sequence shown here is derived from an EMBL/GenBank/DDBJ whole genome shotgun (WGS) entry which is preliminary data.</text>
</comment>